<keyword evidence="4" id="KW-0456">Lyase</keyword>
<dbReference type="EMBL" id="JAPJZI010000001">
    <property type="protein sequence ID" value="MDA5401021.1"/>
    <property type="molecule type" value="Genomic_DNA"/>
</dbReference>
<dbReference type="Proteomes" id="UP001151234">
    <property type="component" value="Unassembled WGS sequence"/>
</dbReference>
<evidence type="ECO:0000313" key="6">
    <source>
        <dbReference type="EMBL" id="MDA5401021.1"/>
    </source>
</evidence>
<evidence type="ECO:0000256" key="3">
    <source>
        <dbReference type="ARBA" id="ARBA00022764"/>
    </source>
</evidence>
<keyword evidence="3" id="KW-0574">Periplasm</keyword>
<organism evidence="6 7">
    <name type="scientific">Hoeflea prorocentri</name>
    <dbReference type="NCBI Taxonomy" id="1922333"/>
    <lineage>
        <taxon>Bacteria</taxon>
        <taxon>Pseudomonadati</taxon>
        <taxon>Pseudomonadota</taxon>
        <taxon>Alphaproteobacteria</taxon>
        <taxon>Hyphomicrobiales</taxon>
        <taxon>Rhizobiaceae</taxon>
        <taxon>Hoeflea</taxon>
    </lineage>
</organism>
<dbReference type="GO" id="GO:0042597">
    <property type="term" value="C:periplasmic space"/>
    <property type="evidence" value="ECO:0007669"/>
    <property type="project" value="UniProtKB-SubCell"/>
</dbReference>
<evidence type="ECO:0000256" key="2">
    <source>
        <dbReference type="ARBA" id="ARBA00022729"/>
    </source>
</evidence>
<dbReference type="Gene3D" id="2.70.98.70">
    <property type="match status" value="1"/>
</dbReference>
<comment type="subcellular location">
    <subcellularLocation>
        <location evidence="1">Periplasm</location>
    </subcellularLocation>
</comment>
<dbReference type="PANTHER" id="PTHR39210">
    <property type="entry name" value="HEPARIN-SULFATE LYASE"/>
    <property type="match status" value="1"/>
</dbReference>
<feature type="domain" description="Heparinase II/III-like C-terminal" evidence="5">
    <location>
        <begin position="309"/>
        <end position="554"/>
    </location>
</feature>
<accession>A0A9X3ZJQ3</accession>
<comment type="caution">
    <text evidence="6">The sequence shown here is derived from an EMBL/GenBank/DDBJ whole genome shotgun (WGS) entry which is preliminary data.</text>
</comment>
<dbReference type="PANTHER" id="PTHR39210:SF1">
    <property type="entry name" value="HEPARIN-SULFATE LYASE"/>
    <property type="match status" value="1"/>
</dbReference>
<gene>
    <name evidence="6" type="ORF">OQ273_20775</name>
</gene>
<sequence>MVHFRQFLPLYFRESWRRVSRRIAVGRLNPWRFMGAAPDRLVVAPTDLRIADPYIAHEVHHGRFPLAGRVLETDGKSPFLYTGPSLGFDEMLHSFRWLRHLRADNTPEAFADARSLTEDWISLWGRQYVGVAWDANVTAQRVIAWLSHSPIILKNQDRGFYRRFIKSLALQIRYLRQVAPAMRDGEKRFRVRIALAMATLALPARPAAIKTAARNLDQEIERQILADGGHVSRNPQVAMTLLADLLPLRQTYLNLGYTPPKGLVSSIDRMFQALRFFRHVDGTLALFNGTTAQPADRLLSVLRYDESTGEPPRLTPQMNYQRLFNHNTVIIADTGPYPAGELSATAHAGCLSFELSSGHHRFIVNAGAPAFHHGEYRRLARSTAAHSTLIVDDTSSATISSSGFLGPILTNGPQKVDIERRDEADGRQGFVARHDGYASAFGLIHERSIQLSADGNMVTGRDRIAKSANHSLAIDEKTQGAIRFHIHPKIVISHDSNGDIVLTAPDGEYWKFFSPDIEAEIEEDIFFADLAGPRRSQQIVIHFIIARHSEISWSLVRTVPKPKRT</sequence>
<keyword evidence="7" id="KW-1185">Reference proteome</keyword>
<reference evidence="6" key="1">
    <citation type="submission" date="2022-11" db="EMBL/GenBank/DDBJ databases">
        <title>Draft genome sequence of Hoeflea poritis E7-10 and Hoeflea prorocentri PM5-8, separated from scleractinian coral Porites lutea and marine dinoflagellate.</title>
        <authorList>
            <person name="Zhang G."/>
            <person name="Wei Q."/>
            <person name="Cai L."/>
        </authorList>
    </citation>
    <scope>NUCLEOTIDE SEQUENCE</scope>
    <source>
        <strain evidence="6">PM5-8</strain>
    </source>
</reference>
<keyword evidence="2" id="KW-0732">Signal</keyword>
<evidence type="ECO:0000313" key="7">
    <source>
        <dbReference type="Proteomes" id="UP001151234"/>
    </source>
</evidence>
<proteinExistence type="predicted"/>
<name>A0A9X3ZJQ3_9HYPH</name>
<evidence type="ECO:0000256" key="1">
    <source>
        <dbReference type="ARBA" id="ARBA00004418"/>
    </source>
</evidence>
<dbReference type="Pfam" id="PF07940">
    <property type="entry name" value="Hepar_II_III_C"/>
    <property type="match status" value="1"/>
</dbReference>
<dbReference type="GO" id="GO:0016829">
    <property type="term" value="F:lyase activity"/>
    <property type="evidence" value="ECO:0007669"/>
    <property type="project" value="UniProtKB-KW"/>
</dbReference>
<dbReference type="InterPro" id="IPR008929">
    <property type="entry name" value="Chondroitin_lyas"/>
</dbReference>
<evidence type="ECO:0000259" key="5">
    <source>
        <dbReference type="Pfam" id="PF07940"/>
    </source>
</evidence>
<dbReference type="AlphaFoldDB" id="A0A9X3ZJQ3"/>
<dbReference type="InterPro" id="IPR012480">
    <property type="entry name" value="Hepar_II_III_C"/>
</dbReference>
<dbReference type="Gene3D" id="1.50.10.100">
    <property type="entry name" value="Chondroitin AC/alginate lyase"/>
    <property type="match status" value="1"/>
</dbReference>
<protein>
    <submittedName>
        <fullName evidence="6">Heparinase II/III family protein</fullName>
    </submittedName>
</protein>
<evidence type="ECO:0000256" key="4">
    <source>
        <dbReference type="ARBA" id="ARBA00023239"/>
    </source>
</evidence>